<dbReference type="EMBL" id="FOTY01000033">
    <property type="protein sequence ID" value="SFM32497.1"/>
    <property type="molecule type" value="Genomic_DNA"/>
</dbReference>
<dbReference type="PANTHER" id="PTHR43316">
    <property type="entry name" value="HYDROLASE, HALOACID DELAHOGENASE-RELATED"/>
    <property type="match status" value="1"/>
</dbReference>
<protein>
    <submittedName>
        <fullName evidence="2">Putative hydrolase of the HAD superfamily</fullName>
    </submittedName>
</protein>
<proteinExistence type="predicted"/>
<dbReference type="STRING" id="266892.SAMN04488054_13324"/>
<keyword evidence="3" id="KW-1185">Reference proteome</keyword>
<dbReference type="SUPFAM" id="SSF56784">
    <property type="entry name" value="HAD-like"/>
    <property type="match status" value="1"/>
</dbReference>
<sequence>MAFSTNTIRIAVFDLDGTLYEDTSHFRYYAERLAEKLPADKQPLFRHDYSDMLEGNHPVAIGRVYDAAYDKVLEIDPASYRVTKVWDWEGKETGEEDAYTTPVSFDFDSMIAVGDGWWLPAAAAKHHGAGSTFDAYQKTKAYMQTEDFQFAEDPERRFSLQQLGRQMHLILLTNSQADDVGQLLRTLNLEGVFDEVIPEAAKPARTEAHFSTILKKYEAEPEEVVSIGDNYLNDIVPAENLGMASVLIDPLGKTPVRSETKRIAALRELFPLFHK</sequence>
<dbReference type="Pfam" id="PF00702">
    <property type="entry name" value="Hydrolase"/>
    <property type="match status" value="1"/>
</dbReference>
<dbReference type="InterPro" id="IPR051540">
    <property type="entry name" value="S-2-haloacid_dehalogenase"/>
</dbReference>
<dbReference type="InterPro" id="IPR036412">
    <property type="entry name" value="HAD-like_sf"/>
</dbReference>
<dbReference type="AlphaFoldDB" id="A0A1I4PXF7"/>
<dbReference type="Gene3D" id="3.40.50.1000">
    <property type="entry name" value="HAD superfamily/HAD-like"/>
    <property type="match status" value="1"/>
</dbReference>
<accession>A0A1I4PXF7</accession>
<gene>
    <name evidence="2" type="ORF">SAMN04488054_13324</name>
</gene>
<evidence type="ECO:0000313" key="3">
    <source>
        <dbReference type="Proteomes" id="UP000199668"/>
    </source>
</evidence>
<dbReference type="Proteomes" id="UP000199668">
    <property type="component" value="Unassembled WGS sequence"/>
</dbReference>
<organism evidence="2 3">
    <name type="scientific">Salibacterium qingdaonense</name>
    <dbReference type="NCBI Taxonomy" id="266892"/>
    <lineage>
        <taxon>Bacteria</taxon>
        <taxon>Bacillati</taxon>
        <taxon>Bacillota</taxon>
        <taxon>Bacilli</taxon>
        <taxon>Bacillales</taxon>
        <taxon>Bacillaceae</taxon>
    </lineage>
</organism>
<dbReference type="InterPro" id="IPR023214">
    <property type="entry name" value="HAD_sf"/>
</dbReference>
<keyword evidence="1 2" id="KW-0378">Hydrolase</keyword>
<dbReference type="RefSeq" id="WP_090928282.1">
    <property type="nucleotide sequence ID" value="NZ_FOTY01000033.1"/>
</dbReference>
<evidence type="ECO:0000313" key="2">
    <source>
        <dbReference type="EMBL" id="SFM32497.1"/>
    </source>
</evidence>
<name>A0A1I4PXF7_9BACI</name>
<evidence type="ECO:0000256" key="1">
    <source>
        <dbReference type="ARBA" id="ARBA00022801"/>
    </source>
</evidence>
<reference evidence="2 3" key="1">
    <citation type="submission" date="2016-10" db="EMBL/GenBank/DDBJ databases">
        <authorList>
            <person name="de Groot N.N."/>
        </authorList>
    </citation>
    <scope>NUCLEOTIDE SEQUENCE [LARGE SCALE GENOMIC DNA]</scope>
    <source>
        <strain evidence="2 3">CGMCC 1.6134</strain>
    </source>
</reference>
<dbReference type="GO" id="GO:0016787">
    <property type="term" value="F:hydrolase activity"/>
    <property type="evidence" value="ECO:0007669"/>
    <property type="project" value="UniProtKB-KW"/>
</dbReference>